<evidence type="ECO:0000313" key="4">
    <source>
        <dbReference type="Proteomes" id="UP000499080"/>
    </source>
</evidence>
<dbReference type="EMBL" id="BGPR01002897">
    <property type="protein sequence ID" value="GBM80640.1"/>
    <property type="molecule type" value="Genomic_DNA"/>
</dbReference>
<dbReference type="InterPro" id="IPR038538">
    <property type="entry name" value="MTERF_sf"/>
</dbReference>
<dbReference type="GO" id="GO:0003676">
    <property type="term" value="F:nucleic acid binding"/>
    <property type="evidence" value="ECO:0007669"/>
    <property type="project" value="InterPro"/>
</dbReference>
<keyword evidence="4" id="KW-1185">Reference proteome</keyword>
<accession>A0A4Y2ISG3</accession>
<dbReference type="Pfam" id="PF02536">
    <property type="entry name" value="mTERF"/>
    <property type="match status" value="1"/>
</dbReference>
<evidence type="ECO:0000256" key="2">
    <source>
        <dbReference type="ARBA" id="ARBA00022946"/>
    </source>
</evidence>
<reference evidence="3 4" key="1">
    <citation type="journal article" date="2019" name="Sci. Rep.">
        <title>Orb-weaving spider Araneus ventricosus genome elucidates the spidroin gene catalogue.</title>
        <authorList>
            <person name="Kono N."/>
            <person name="Nakamura H."/>
            <person name="Ohtoshi R."/>
            <person name="Moran D.A.P."/>
            <person name="Shinohara A."/>
            <person name="Yoshida Y."/>
            <person name="Fujiwara M."/>
            <person name="Mori M."/>
            <person name="Tomita M."/>
            <person name="Arakawa K."/>
        </authorList>
    </citation>
    <scope>NUCLEOTIDE SEQUENCE [LARGE SCALE GENOMIC DNA]</scope>
</reference>
<name>A0A4Y2ISG3_ARAVE</name>
<dbReference type="InterPro" id="IPR003690">
    <property type="entry name" value="MTERF"/>
</dbReference>
<evidence type="ECO:0000256" key="1">
    <source>
        <dbReference type="ARBA" id="ARBA00007692"/>
    </source>
</evidence>
<comment type="caution">
    <text evidence="3">The sequence shown here is derived from an EMBL/GenBank/DDBJ whole genome shotgun (WGS) entry which is preliminary data.</text>
</comment>
<sequence length="224" mass="26340">MILATEKKKTSFSIILLNYGFSKGQVDHILNSPAGILGLNEKDLSANLVNWYSFEINDKFYTSLTANAELLTLTPTYINNRFKELMTLFTKKDINKMLVTCPKVFLDDFTTVQEKVQYIVNNMQVEQKSMVKTYALQFDLYLIKCRHVFLCRSGHYKRVKKKEKSKNPPLDKVFSRNVETFLKLSKLTEEEFLTFCDVYEHEEKDLQDEIRLQLDEEEEEDDEI</sequence>
<evidence type="ECO:0000313" key="3">
    <source>
        <dbReference type="EMBL" id="GBM80640.1"/>
    </source>
</evidence>
<keyword evidence="2" id="KW-0809">Transit peptide</keyword>
<dbReference type="Gene3D" id="1.25.70.10">
    <property type="entry name" value="Transcription termination factor 3, mitochondrial"/>
    <property type="match status" value="1"/>
</dbReference>
<organism evidence="3 4">
    <name type="scientific">Araneus ventricosus</name>
    <name type="common">Orbweaver spider</name>
    <name type="synonym">Epeira ventricosa</name>
    <dbReference type="NCBI Taxonomy" id="182803"/>
    <lineage>
        <taxon>Eukaryota</taxon>
        <taxon>Metazoa</taxon>
        <taxon>Ecdysozoa</taxon>
        <taxon>Arthropoda</taxon>
        <taxon>Chelicerata</taxon>
        <taxon>Arachnida</taxon>
        <taxon>Araneae</taxon>
        <taxon>Araneomorphae</taxon>
        <taxon>Entelegynae</taxon>
        <taxon>Araneoidea</taxon>
        <taxon>Araneidae</taxon>
        <taxon>Araneus</taxon>
    </lineage>
</organism>
<protein>
    <submittedName>
        <fullName evidence="3">Uncharacterized protein</fullName>
    </submittedName>
</protein>
<dbReference type="OrthoDB" id="9991972at2759"/>
<proteinExistence type="inferred from homology"/>
<dbReference type="Proteomes" id="UP000499080">
    <property type="component" value="Unassembled WGS sequence"/>
</dbReference>
<gene>
    <name evidence="3" type="ORF">AVEN_87021_1</name>
</gene>
<comment type="similarity">
    <text evidence="1">Belongs to the mTERF family.</text>
</comment>
<dbReference type="AlphaFoldDB" id="A0A4Y2ISG3"/>